<proteinExistence type="predicted"/>
<feature type="compositionally biased region" description="Pro residues" evidence="1">
    <location>
        <begin position="240"/>
        <end position="255"/>
    </location>
</feature>
<feature type="compositionally biased region" description="Low complexity" evidence="1">
    <location>
        <begin position="144"/>
        <end position="156"/>
    </location>
</feature>
<feature type="region of interest" description="Disordered" evidence="1">
    <location>
        <begin position="191"/>
        <end position="255"/>
    </location>
</feature>
<dbReference type="EMBL" id="PGOL01005516">
    <property type="protein sequence ID" value="PKI34996.1"/>
    <property type="molecule type" value="Genomic_DNA"/>
</dbReference>
<keyword evidence="3" id="KW-1185">Reference proteome</keyword>
<gene>
    <name evidence="2" type="ORF">CRG98_044612</name>
</gene>
<reference evidence="2 3" key="1">
    <citation type="submission" date="2017-11" db="EMBL/GenBank/DDBJ databases">
        <title>De-novo sequencing of pomegranate (Punica granatum L.) genome.</title>
        <authorList>
            <person name="Akparov Z."/>
            <person name="Amiraslanov A."/>
            <person name="Hajiyeva S."/>
            <person name="Abbasov M."/>
            <person name="Kaur K."/>
            <person name="Hamwieh A."/>
            <person name="Solovyev V."/>
            <person name="Salamov A."/>
            <person name="Braich B."/>
            <person name="Kosarev P."/>
            <person name="Mahmoud A."/>
            <person name="Hajiyev E."/>
            <person name="Babayeva S."/>
            <person name="Izzatullayeva V."/>
            <person name="Mammadov A."/>
            <person name="Mammadov A."/>
            <person name="Sharifova S."/>
            <person name="Ojaghi J."/>
            <person name="Eynullazada K."/>
            <person name="Bayramov B."/>
            <person name="Abdulazimova A."/>
            <person name="Shahmuradov I."/>
        </authorList>
    </citation>
    <scope>NUCLEOTIDE SEQUENCE [LARGE SCALE GENOMIC DNA]</scope>
    <source>
        <strain evidence="3">cv. AG2017</strain>
        <tissue evidence="2">Leaf</tissue>
    </source>
</reference>
<sequence>MDSYSWSLGGSAWQDEGVPALATDLASSPYPPVLLITSVLLHRQRALADRTPGTGHPTTRAQLLGMEALLARADALTIPMGRPIESRRPHDHGMSRNYSSAAYRTFPPRQIAYLSASNGPTPRPRPPIDSYRFGRSVVNGTLAPNSTCTSSSTPPTRSEHSPPPQHTWPGSTRRDRYHHNISVSVLIHSWSRASSSSTPPPGQGPTVDPAPGIPPAQVPENMDAPAPPTLHTSVAQPFTNPYPPPSAPTAVPLPPATFLTSDQVLSAPPPVSMPAPAAAYTVPPPTIFPTSGAPAPIHFQTTEFSPYSSLQPHAGLSDPVPPPKNTTFHEPGTPAHAAQFASPMHFFSEADAERERRLKRMEETIRALQANDARPEARYGDCSLFPGMRLPPKPRTFRRGRTFPGSSSTNTDTARKRLPHFWS</sequence>
<feature type="region of interest" description="Disordered" evidence="1">
    <location>
        <begin position="386"/>
        <end position="423"/>
    </location>
</feature>
<feature type="region of interest" description="Disordered" evidence="1">
    <location>
        <begin position="113"/>
        <end position="175"/>
    </location>
</feature>
<comment type="caution">
    <text evidence="2">The sequence shown here is derived from an EMBL/GenBank/DDBJ whole genome shotgun (WGS) entry which is preliminary data.</text>
</comment>
<name>A0A2I0HUP5_PUNGR</name>
<evidence type="ECO:0000313" key="2">
    <source>
        <dbReference type="EMBL" id="PKI34996.1"/>
    </source>
</evidence>
<dbReference type="Proteomes" id="UP000233551">
    <property type="component" value="Unassembled WGS sequence"/>
</dbReference>
<accession>A0A2I0HUP5</accession>
<protein>
    <recommendedName>
        <fullName evidence="4">Extensin-like</fullName>
    </recommendedName>
</protein>
<evidence type="ECO:0000313" key="3">
    <source>
        <dbReference type="Proteomes" id="UP000233551"/>
    </source>
</evidence>
<evidence type="ECO:0008006" key="4">
    <source>
        <dbReference type="Google" id="ProtNLM"/>
    </source>
</evidence>
<dbReference type="AlphaFoldDB" id="A0A2I0HUP5"/>
<evidence type="ECO:0000256" key="1">
    <source>
        <dbReference type="SAM" id="MobiDB-lite"/>
    </source>
</evidence>
<organism evidence="2 3">
    <name type="scientific">Punica granatum</name>
    <name type="common">Pomegranate</name>
    <dbReference type="NCBI Taxonomy" id="22663"/>
    <lineage>
        <taxon>Eukaryota</taxon>
        <taxon>Viridiplantae</taxon>
        <taxon>Streptophyta</taxon>
        <taxon>Embryophyta</taxon>
        <taxon>Tracheophyta</taxon>
        <taxon>Spermatophyta</taxon>
        <taxon>Magnoliopsida</taxon>
        <taxon>eudicotyledons</taxon>
        <taxon>Gunneridae</taxon>
        <taxon>Pentapetalae</taxon>
        <taxon>rosids</taxon>
        <taxon>malvids</taxon>
        <taxon>Myrtales</taxon>
        <taxon>Lythraceae</taxon>
        <taxon>Punica</taxon>
    </lineage>
</organism>